<dbReference type="SUPFAM" id="SSF51679">
    <property type="entry name" value="Bacterial luciferase-like"/>
    <property type="match status" value="1"/>
</dbReference>
<name>A0ABP9KK41_9NOCA</name>
<dbReference type="InterPro" id="IPR016215">
    <property type="entry name" value="NTA_MOA"/>
</dbReference>
<dbReference type="PANTHER" id="PTHR30011:SF16">
    <property type="entry name" value="C2H2 FINGER DOMAIN TRANSCRIPTION FACTOR (EUROFUNG)-RELATED"/>
    <property type="match status" value="1"/>
</dbReference>
<gene>
    <name evidence="7" type="ORF">GCM10023318_38380</name>
</gene>
<evidence type="ECO:0000259" key="6">
    <source>
        <dbReference type="Pfam" id="PF00296"/>
    </source>
</evidence>
<feature type="domain" description="Luciferase-like" evidence="6">
    <location>
        <begin position="33"/>
        <end position="331"/>
    </location>
</feature>
<dbReference type="EMBL" id="BAABJM010000003">
    <property type="protein sequence ID" value="GAA5058722.1"/>
    <property type="molecule type" value="Genomic_DNA"/>
</dbReference>
<evidence type="ECO:0000256" key="1">
    <source>
        <dbReference type="ARBA" id="ARBA00022630"/>
    </source>
</evidence>
<sequence>MPDSEPLLAVELAGTGVHPASWRRADSRAEDLFTGGYWAETIGAAEAAGLDAVFVPDSFGLQPGGPDVTRGRLDAVAIAARVAARTERIGLLPQATVTHTEPFHLAKAVQSLDFVSMGRAGWEVTVSETTEEARAFGRKVVQSTPSLWHEADEAIEVAARLWDSWEDDAEIRDQSTGRFIDRDKLHYIDFHGENFSVKGPSITPRSPQGQPIVAVRADDEDSAKVAVARADLIRVSAPDLATARARRTLLRTALADAGRDPDTVAVLLDLDLLLAASTDAAEAGLAQLDAWAADTPAATASTPGLRHLGTASQLRALLDTVHESGAADGVTLRPLAVAATIAQLSELGRNAVPSTTLRARLGLPRPANRYATSTEGTPS</sequence>
<dbReference type="PANTHER" id="PTHR30011">
    <property type="entry name" value="ALKANESULFONATE MONOOXYGENASE-RELATED"/>
    <property type="match status" value="1"/>
</dbReference>
<comment type="similarity">
    <text evidence="5">Belongs to the NtaA/SnaA/DszA monooxygenase family.</text>
</comment>
<protein>
    <submittedName>
        <fullName evidence="7">LLM class flavin-dependent oxidoreductase</fullName>
    </submittedName>
</protein>
<dbReference type="PIRSF" id="PIRSF000337">
    <property type="entry name" value="NTA_MOA"/>
    <property type="match status" value="1"/>
</dbReference>
<keyword evidence="3" id="KW-0560">Oxidoreductase</keyword>
<dbReference type="InterPro" id="IPR051260">
    <property type="entry name" value="Diverse_substr_monoxygenases"/>
</dbReference>
<dbReference type="Proteomes" id="UP001500603">
    <property type="component" value="Unassembled WGS sequence"/>
</dbReference>
<keyword evidence="8" id="KW-1185">Reference proteome</keyword>
<dbReference type="InterPro" id="IPR036661">
    <property type="entry name" value="Luciferase-like_sf"/>
</dbReference>
<evidence type="ECO:0000256" key="4">
    <source>
        <dbReference type="ARBA" id="ARBA00023033"/>
    </source>
</evidence>
<dbReference type="InterPro" id="IPR011251">
    <property type="entry name" value="Luciferase-like_dom"/>
</dbReference>
<organism evidence="7 8">
    <name type="scientific">Nocardia callitridis</name>
    <dbReference type="NCBI Taxonomy" id="648753"/>
    <lineage>
        <taxon>Bacteria</taxon>
        <taxon>Bacillati</taxon>
        <taxon>Actinomycetota</taxon>
        <taxon>Actinomycetes</taxon>
        <taxon>Mycobacteriales</taxon>
        <taxon>Nocardiaceae</taxon>
        <taxon>Nocardia</taxon>
    </lineage>
</organism>
<evidence type="ECO:0000256" key="3">
    <source>
        <dbReference type="ARBA" id="ARBA00023002"/>
    </source>
</evidence>
<keyword evidence="4" id="KW-0503">Monooxygenase</keyword>
<keyword evidence="1" id="KW-0285">Flavoprotein</keyword>
<proteinExistence type="inferred from homology"/>
<dbReference type="RefSeq" id="WP_345496905.1">
    <property type="nucleotide sequence ID" value="NZ_BAABJM010000003.1"/>
</dbReference>
<evidence type="ECO:0000256" key="5">
    <source>
        <dbReference type="ARBA" id="ARBA00033748"/>
    </source>
</evidence>
<evidence type="ECO:0000313" key="8">
    <source>
        <dbReference type="Proteomes" id="UP001500603"/>
    </source>
</evidence>
<dbReference type="Pfam" id="PF00296">
    <property type="entry name" value="Bac_luciferase"/>
    <property type="match status" value="1"/>
</dbReference>
<comment type="caution">
    <text evidence="7">The sequence shown here is derived from an EMBL/GenBank/DDBJ whole genome shotgun (WGS) entry which is preliminary data.</text>
</comment>
<keyword evidence="2" id="KW-0288">FMN</keyword>
<evidence type="ECO:0000313" key="7">
    <source>
        <dbReference type="EMBL" id="GAA5058722.1"/>
    </source>
</evidence>
<reference evidence="8" key="1">
    <citation type="journal article" date="2019" name="Int. J. Syst. Evol. Microbiol.">
        <title>The Global Catalogue of Microorganisms (GCM) 10K type strain sequencing project: providing services to taxonomists for standard genome sequencing and annotation.</title>
        <authorList>
            <consortium name="The Broad Institute Genomics Platform"/>
            <consortium name="The Broad Institute Genome Sequencing Center for Infectious Disease"/>
            <person name="Wu L."/>
            <person name="Ma J."/>
        </authorList>
    </citation>
    <scope>NUCLEOTIDE SEQUENCE [LARGE SCALE GENOMIC DNA]</scope>
    <source>
        <strain evidence="8">JCM 18298</strain>
    </source>
</reference>
<accession>A0ABP9KK41</accession>
<dbReference type="Gene3D" id="3.20.20.30">
    <property type="entry name" value="Luciferase-like domain"/>
    <property type="match status" value="1"/>
</dbReference>
<evidence type="ECO:0000256" key="2">
    <source>
        <dbReference type="ARBA" id="ARBA00022643"/>
    </source>
</evidence>